<dbReference type="Gene3D" id="3.30.710.10">
    <property type="entry name" value="Potassium Channel Kv1.1, Chain A"/>
    <property type="match status" value="1"/>
</dbReference>
<dbReference type="InterPro" id="IPR011333">
    <property type="entry name" value="SKP1/BTB/POZ_sf"/>
</dbReference>
<name>K5UIB7_PHACS</name>
<accession>K5UIB7</accession>
<dbReference type="Proteomes" id="UP000008370">
    <property type="component" value="Unassembled WGS sequence"/>
</dbReference>
<sequence length="100" mass="11471">APSPFDGKKPTDIIISTFDHVNFYLVKVILIIASPFFKDMFSLAQPPKEVSTELDHIDVSEDCITFETLMRLCYPVSQPKITDWTLLEKVLEAAMKYQME</sequence>
<dbReference type="RefSeq" id="XP_007402192.1">
    <property type="nucleotide sequence ID" value="XM_007402130.1"/>
</dbReference>
<dbReference type="OrthoDB" id="2790546at2759"/>
<feature type="non-terminal residue" evidence="2">
    <location>
        <position position="100"/>
    </location>
</feature>
<feature type="non-terminal residue" evidence="2">
    <location>
        <position position="1"/>
    </location>
</feature>
<dbReference type="CDD" id="cd18186">
    <property type="entry name" value="BTB_POZ_ZBTB_KLHL-like"/>
    <property type="match status" value="1"/>
</dbReference>
<dbReference type="Pfam" id="PF00651">
    <property type="entry name" value="BTB"/>
    <property type="match status" value="1"/>
</dbReference>
<proteinExistence type="predicted"/>
<gene>
    <name evidence="2" type="ORF">PHACADRAFT_54566</name>
</gene>
<dbReference type="InParanoid" id="K5UIB7"/>
<dbReference type="KEGG" id="pco:PHACADRAFT_54566"/>
<reference evidence="2 3" key="1">
    <citation type="journal article" date="2012" name="BMC Genomics">
        <title>Comparative genomics of the white-rot fungi, Phanerochaete carnosa and P. chrysosporium, to elucidate the genetic basis of the distinct wood types they colonize.</title>
        <authorList>
            <person name="Suzuki H."/>
            <person name="MacDonald J."/>
            <person name="Syed K."/>
            <person name="Salamov A."/>
            <person name="Hori C."/>
            <person name="Aerts A."/>
            <person name="Henrissat B."/>
            <person name="Wiebenga A."/>
            <person name="vanKuyk P.A."/>
            <person name="Barry K."/>
            <person name="Lindquist E."/>
            <person name="LaButti K."/>
            <person name="Lapidus A."/>
            <person name="Lucas S."/>
            <person name="Coutinho P."/>
            <person name="Gong Y."/>
            <person name="Samejima M."/>
            <person name="Mahadevan R."/>
            <person name="Abou-Zaid M."/>
            <person name="de Vries R.P."/>
            <person name="Igarashi K."/>
            <person name="Yadav J.S."/>
            <person name="Grigoriev I.V."/>
            <person name="Master E.R."/>
        </authorList>
    </citation>
    <scope>NUCLEOTIDE SEQUENCE [LARGE SCALE GENOMIC DNA]</scope>
    <source>
        <strain evidence="2 3">HHB-10118-sp</strain>
    </source>
</reference>
<dbReference type="AlphaFoldDB" id="K5UIB7"/>
<feature type="domain" description="BTB" evidence="1">
    <location>
        <begin position="11"/>
        <end position="74"/>
    </location>
</feature>
<dbReference type="STRING" id="650164.K5UIB7"/>
<dbReference type="GeneID" id="18920019"/>
<keyword evidence="3" id="KW-1185">Reference proteome</keyword>
<evidence type="ECO:0000313" key="2">
    <source>
        <dbReference type="EMBL" id="EKM49261.1"/>
    </source>
</evidence>
<evidence type="ECO:0000259" key="1">
    <source>
        <dbReference type="PROSITE" id="PS50097"/>
    </source>
</evidence>
<organism evidence="2 3">
    <name type="scientific">Phanerochaete carnosa (strain HHB-10118-sp)</name>
    <name type="common">White-rot fungus</name>
    <name type="synonym">Peniophora carnosa</name>
    <dbReference type="NCBI Taxonomy" id="650164"/>
    <lineage>
        <taxon>Eukaryota</taxon>
        <taxon>Fungi</taxon>
        <taxon>Dikarya</taxon>
        <taxon>Basidiomycota</taxon>
        <taxon>Agaricomycotina</taxon>
        <taxon>Agaricomycetes</taxon>
        <taxon>Polyporales</taxon>
        <taxon>Phanerochaetaceae</taxon>
        <taxon>Phanerochaete</taxon>
    </lineage>
</organism>
<evidence type="ECO:0000313" key="3">
    <source>
        <dbReference type="Proteomes" id="UP000008370"/>
    </source>
</evidence>
<protein>
    <recommendedName>
        <fullName evidence="1">BTB domain-containing protein</fullName>
    </recommendedName>
</protein>
<dbReference type="EMBL" id="JH930496">
    <property type="protein sequence ID" value="EKM49261.1"/>
    <property type="molecule type" value="Genomic_DNA"/>
</dbReference>
<dbReference type="SUPFAM" id="SSF54695">
    <property type="entry name" value="POZ domain"/>
    <property type="match status" value="1"/>
</dbReference>
<dbReference type="InterPro" id="IPR000210">
    <property type="entry name" value="BTB/POZ_dom"/>
</dbReference>
<dbReference type="PROSITE" id="PS50097">
    <property type="entry name" value="BTB"/>
    <property type="match status" value="1"/>
</dbReference>
<dbReference type="HOGENOM" id="CLU_052397_3_1_1"/>